<accession>A0A8G0ZYU7</accession>
<evidence type="ECO:0000256" key="1">
    <source>
        <dbReference type="SAM" id="MobiDB-lite"/>
    </source>
</evidence>
<name>A0A8G0ZYU7_9RHOB</name>
<feature type="transmembrane region" description="Helical" evidence="2">
    <location>
        <begin position="102"/>
        <end position="121"/>
    </location>
</feature>
<evidence type="ECO:0000256" key="2">
    <source>
        <dbReference type="SAM" id="Phobius"/>
    </source>
</evidence>
<keyword evidence="4" id="KW-1185">Reference proteome</keyword>
<feature type="transmembrane region" description="Helical" evidence="2">
    <location>
        <begin position="127"/>
        <end position="145"/>
    </location>
</feature>
<feature type="transmembrane region" description="Helical" evidence="2">
    <location>
        <begin position="64"/>
        <end position="81"/>
    </location>
</feature>
<feature type="transmembrane region" description="Helical" evidence="2">
    <location>
        <begin position="42"/>
        <end position="58"/>
    </location>
</feature>
<dbReference type="InterPro" id="IPR018770">
    <property type="entry name" value="ChloroindolylP_hydrolase"/>
</dbReference>
<dbReference type="EMBL" id="CP069370">
    <property type="protein sequence ID" value="QYZ71707.1"/>
    <property type="molecule type" value="Genomic_DNA"/>
</dbReference>
<dbReference type="Pfam" id="PF10112">
    <property type="entry name" value="Halogen_Hydrol"/>
    <property type="match status" value="1"/>
</dbReference>
<protein>
    <submittedName>
        <fullName evidence="3">5-bromo-4-chloroindolyl phosphate hydrolysis family protein</fullName>
    </submittedName>
</protein>
<feature type="compositionally biased region" description="Pro residues" evidence="1">
    <location>
        <begin position="14"/>
        <end position="27"/>
    </location>
</feature>
<evidence type="ECO:0000313" key="4">
    <source>
        <dbReference type="Proteomes" id="UP000826300"/>
    </source>
</evidence>
<dbReference type="AlphaFoldDB" id="A0A8G0ZYU7"/>
<keyword evidence="2" id="KW-1133">Transmembrane helix</keyword>
<keyword evidence="2" id="KW-0812">Transmembrane</keyword>
<keyword evidence="2" id="KW-0472">Membrane</keyword>
<reference evidence="3" key="1">
    <citation type="submission" date="2021-02" db="EMBL/GenBank/DDBJ databases">
        <title>Rhodobacter shimadae sp. nov., an aerobic anoxygenic phototrophic bacterium isolated from a hot spring.</title>
        <authorList>
            <person name="Muramatsu S."/>
            <person name="Haruta S."/>
            <person name="Hirose S."/>
            <person name="Hanada S."/>
        </authorList>
    </citation>
    <scope>NUCLEOTIDE SEQUENCE</scope>
    <source>
        <strain evidence="3">N10</strain>
    </source>
</reference>
<feature type="region of interest" description="Disordered" evidence="1">
    <location>
        <begin position="1"/>
        <end position="34"/>
    </location>
</feature>
<proteinExistence type="predicted"/>
<dbReference type="RefSeq" id="WP_220664303.1">
    <property type="nucleotide sequence ID" value="NZ_CP069370.1"/>
</dbReference>
<evidence type="ECO:0000313" key="3">
    <source>
        <dbReference type="EMBL" id="QYZ71707.1"/>
    </source>
</evidence>
<sequence>MAQRYGGKFSPGVQPQPDPKSPAPQPPNVYDNRRPASSRGRTNILFLAPLPFLIAAFTGDARHLVTGLSAAALLTLATWLTREGIVAQDAYDARTVARRPAIPRKIFGAVITGAALALGTTLWQPGFLLPALVGLAGAALHLGAFGPDPLRNKGMEGVDSFQTDRVARAVDEAEKYITGMKDAILRAKDPALEARVDRFAATARQLFRSIESDPGDLTAARKYLSVYLMGARDATVKFADHYARARDPEARAEYEALLTDLETTFAGRTQALLSNDRTDLDVEISVLRDRLKRDF</sequence>
<organism evidence="3 4">
    <name type="scientific">Neotabrizicola shimadae</name>
    <dbReference type="NCBI Taxonomy" id="2807096"/>
    <lineage>
        <taxon>Bacteria</taxon>
        <taxon>Pseudomonadati</taxon>
        <taxon>Pseudomonadota</taxon>
        <taxon>Alphaproteobacteria</taxon>
        <taxon>Rhodobacterales</taxon>
        <taxon>Paracoccaceae</taxon>
        <taxon>Neotabrizicola</taxon>
    </lineage>
</organism>
<dbReference type="KEGG" id="nsm:JO391_09555"/>
<dbReference type="Proteomes" id="UP000826300">
    <property type="component" value="Chromosome"/>
</dbReference>
<gene>
    <name evidence="3" type="ORF">JO391_09555</name>
</gene>